<organism evidence="1">
    <name type="scientific">Arundo donax</name>
    <name type="common">Giant reed</name>
    <name type="synonym">Donax arundinaceus</name>
    <dbReference type="NCBI Taxonomy" id="35708"/>
    <lineage>
        <taxon>Eukaryota</taxon>
        <taxon>Viridiplantae</taxon>
        <taxon>Streptophyta</taxon>
        <taxon>Embryophyta</taxon>
        <taxon>Tracheophyta</taxon>
        <taxon>Spermatophyta</taxon>
        <taxon>Magnoliopsida</taxon>
        <taxon>Liliopsida</taxon>
        <taxon>Poales</taxon>
        <taxon>Poaceae</taxon>
        <taxon>PACMAD clade</taxon>
        <taxon>Arundinoideae</taxon>
        <taxon>Arundineae</taxon>
        <taxon>Arundo</taxon>
    </lineage>
</organism>
<reference evidence="1" key="2">
    <citation type="journal article" date="2015" name="Data Brief">
        <title>Shoot transcriptome of the giant reed, Arundo donax.</title>
        <authorList>
            <person name="Barrero R.A."/>
            <person name="Guerrero F.D."/>
            <person name="Moolhuijzen P."/>
            <person name="Goolsby J.A."/>
            <person name="Tidwell J."/>
            <person name="Bellgard S.E."/>
            <person name="Bellgard M.I."/>
        </authorList>
    </citation>
    <scope>NUCLEOTIDE SEQUENCE</scope>
    <source>
        <tissue evidence="1">Shoot tissue taken approximately 20 cm above the soil surface</tissue>
    </source>
</reference>
<dbReference type="EMBL" id="GBRH01230141">
    <property type="protein sequence ID" value="JAD67754.1"/>
    <property type="molecule type" value="Transcribed_RNA"/>
</dbReference>
<accession>A0A0A9BUN9</accession>
<proteinExistence type="predicted"/>
<evidence type="ECO:0000313" key="1">
    <source>
        <dbReference type="EMBL" id="JAD67754.1"/>
    </source>
</evidence>
<name>A0A0A9BUN9_ARUDO</name>
<dbReference type="AlphaFoldDB" id="A0A0A9BUN9"/>
<reference evidence="1" key="1">
    <citation type="submission" date="2014-09" db="EMBL/GenBank/DDBJ databases">
        <authorList>
            <person name="Magalhaes I.L.F."/>
            <person name="Oliveira U."/>
            <person name="Santos F.R."/>
            <person name="Vidigal T.H.D.A."/>
            <person name="Brescovit A.D."/>
            <person name="Santos A.J."/>
        </authorList>
    </citation>
    <scope>NUCLEOTIDE SEQUENCE</scope>
    <source>
        <tissue evidence="1">Shoot tissue taken approximately 20 cm above the soil surface</tissue>
    </source>
</reference>
<sequence length="32" mass="3831">MVLIKYFCNHLLRFFLFISNKTNESAMLHVSL</sequence>
<protein>
    <submittedName>
        <fullName evidence="1">Uncharacterized protein</fullName>
    </submittedName>
</protein>